<proteinExistence type="predicted"/>
<dbReference type="EMBL" id="FQWS01000002">
    <property type="protein sequence ID" value="SHH46533.1"/>
    <property type="molecule type" value="Genomic_DNA"/>
</dbReference>
<reference evidence="4" key="1">
    <citation type="submission" date="2016-11" db="EMBL/GenBank/DDBJ databases">
        <authorList>
            <person name="Varghese N."/>
            <person name="Submissions S."/>
        </authorList>
    </citation>
    <scope>NUCLEOTIDE SEQUENCE [LARGE SCALE GENOMIC DNA]</scope>
    <source>
        <strain evidence="4">DSM 25330</strain>
    </source>
</reference>
<dbReference type="RefSeq" id="WP_073086154.1">
    <property type="nucleotide sequence ID" value="NZ_FQWS01000002.1"/>
</dbReference>
<dbReference type="SUPFAM" id="SSF56601">
    <property type="entry name" value="beta-lactamase/transpeptidase-like"/>
    <property type="match status" value="1"/>
</dbReference>
<sequence length="439" mass="48957">MKKILFLFVLLCNAVNLNAQDTKQIDDYLNVLEDNNKLMATISVTKDGNQFYNKAVGFADVSSNVKNTNETKFRIGSITKAFTAVMIFQLIDEKRLTLDTPLSLYFDDIPNASNITIANLLNHSSGLFNITNASDFGDWMLKPSSRGDMLKRIKAYDIVFNPGEETAYSNTNYILLGYIIESIDKDIYAQALERRITKKIGLKNTYFGDKISTNKNESYSYSINDLLWEKQLETDMSNPGGAGAIVSTSEDLTKFMNALFAGKLISDSSLEAMKKTNNGEVCHGIFYANLNGLDIYASEGGIDGFQSILVHIPKFKNTMALTANGLDYSKMQIMLTVLGAFNGKPITMPIFTKLELTEEQVKIYEGEYASSEVPYKLIFKANGTVLMGAPEQSNLKELVPTKQHQFTFDTLGIILDFYPGIEAVKFTKGNEAPIMFKKL</sequence>
<keyword evidence="4" id="KW-1185">Reference proteome</keyword>
<protein>
    <submittedName>
        <fullName evidence="3">Type I secretion C-terminal target domain (VC_A0849 subclass)</fullName>
    </submittedName>
</protein>
<accession>A0A1M5T857</accession>
<evidence type="ECO:0000259" key="2">
    <source>
        <dbReference type="Pfam" id="PF00144"/>
    </source>
</evidence>
<dbReference type="InterPro" id="IPR012338">
    <property type="entry name" value="Beta-lactam/transpept-like"/>
</dbReference>
<dbReference type="OrthoDB" id="9793489at2"/>
<dbReference type="InterPro" id="IPR001466">
    <property type="entry name" value="Beta-lactam-related"/>
</dbReference>
<feature type="domain" description="Beta-lactamase-related" evidence="2">
    <location>
        <begin position="40"/>
        <end position="327"/>
    </location>
</feature>
<feature type="chain" id="PRO_5011957400" evidence="1">
    <location>
        <begin position="20"/>
        <end position="439"/>
    </location>
</feature>
<dbReference type="PANTHER" id="PTHR46825:SF9">
    <property type="entry name" value="BETA-LACTAMASE-RELATED DOMAIN-CONTAINING PROTEIN"/>
    <property type="match status" value="1"/>
</dbReference>
<dbReference type="Proteomes" id="UP000184522">
    <property type="component" value="Unassembled WGS sequence"/>
</dbReference>
<evidence type="ECO:0000256" key="1">
    <source>
        <dbReference type="SAM" id="SignalP"/>
    </source>
</evidence>
<dbReference type="STRING" id="1089305.SAMN05444148_2078"/>
<dbReference type="AlphaFoldDB" id="A0A1M5T857"/>
<dbReference type="Pfam" id="PF00144">
    <property type="entry name" value="Beta-lactamase"/>
    <property type="match status" value="1"/>
</dbReference>
<gene>
    <name evidence="3" type="ORF">SAMN05444148_2078</name>
</gene>
<feature type="signal peptide" evidence="1">
    <location>
        <begin position="1"/>
        <end position="19"/>
    </location>
</feature>
<dbReference type="PANTHER" id="PTHR46825">
    <property type="entry name" value="D-ALANYL-D-ALANINE-CARBOXYPEPTIDASE/ENDOPEPTIDASE AMPH"/>
    <property type="match status" value="1"/>
</dbReference>
<name>A0A1M5T857_9FLAO</name>
<organism evidence="3 4">
    <name type="scientific">Winogradskyella jejuensis</name>
    <dbReference type="NCBI Taxonomy" id="1089305"/>
    <lineage>
        <taxon>Bacteria</taxon>
        <taxon>Pseudomonadati</taxon>
        <taxon>Bacteroidota</taxon>
        <taxon>Flavobacteriia</taxon>
        <taxon>Flavobacteriales</taxon>
        <taxon>Flavobacteriaceae</taxon>
        <taxon>Winogradskyella</taxon>
    </lineage>
</organism>
<keyword evidence="1" id="KW-0732">Signal</keyword>
<dbReference type="InterPro" id="IPR050491">
    <property type="entry name" value="AmpC-like"/>
</dbReference>
<evidence type="ECO:0000313" key="4">
    <source>
        <dbReference type="Proteomes" id="UP000184522"/>
    </source>
</evidence>
<evidence type="ECO:0000313" key="3">
    <source>
        <dbReference type="EMBL" id="SHH46533.1"/>
    </source>
</evidence>
<dbReference type="Gene3D" id="3.40.710.10">
    <property type="entry name" value="DD-peptidase/beta-lactamase superfamily"/>
    <property type="match status" value="1"/>
</dbReference>